<gene>
    <name evidence="1" type="ORF">Fadolivirus_1_220</name>
</gene>
<dbReference type="Proteomes" id="UP001162001">
    <property type="component" value="Segment"/>
</dbReference>
<protein>
    <submittedName>
        <fullName evidence="1">Uncharacterized protein</fullName>
    </submittedName>
</protein>
<proteinExistence type="predicted"/>
<evidence type="ECO:0000313" key="1">
    <source>
        <dbReference type="EMBL" id="QKF93678.1"/>
    </source>
</evidence>
<organism evidence="1 2">
    <name type="scientific">Fadolivirus FV1/VV64</name>
    <dbReference type="NCBI Taxonomy" id="3070911"/>
    <lineage>
        <taxon>Viruses</taxon>
        <taxon>Varidnaviria</taxon>
        <taxon>Bamfordvirae</taxon>
        <taxon>Nucleocytoviricota</taxon>
        <taxon>Megaviricetes</taxon>
        <taxon>Imitervirales</taxon>
        <taxon>Mimiviridae</taxon>
        <taxon>Klosneuvirinae</taxon>
        <taxon>Fadolivirus</taxon>
        <taxon>Fadolivirus algeromassiliense</taxon>
    </lineage>
</organism>
<name>A0A7D3R1B3_9VIRU</name>
<reference evidence="1 2" key="1">
    <citation type="submission" date="2020-04" db="EMBL/GenBank/DDBJ databases">
        <title>Advantages and limits of metagenomic assembly and binning of a giant virus.</title>
        <authorList>
            <person name="Schulz F."/>
            <person name="Andreani J."/>
            <person name="Francis R."/>
            <person name="Boudjemaa H."/>
            <person name="Bou Khalil J.Y."/>
            <person name="Lee J."/>
            <person name="La Scola B."/>
            <person name="Woyke T."/>
        </authorList>
    </citation>
    <scope>NUCLEOTIDE SEQUENCE [LARGE SCALE GENOMIC DNA]</scope>
    <source>
        <strain evidence="1 2">FV1/VV64</strain>
    </source>
</reference>
<keyword evidence="2" id="KW-1185">Reference proteome</keyword>
<evidence type="ECO:0000313" key="2">
    <source>
        <dbReference type="Proteomes" id="UP001162001"/>
    </source>
</evidence>
<sequence length="87" mass="9977">MKNLPICLLITIVAVLFLFMAVRENFSVSGMTISDDYCTKIADVYYKPKDNNGECRSNYRARICGRQRREGIDPRTGNYYTENGVLI</sequence>
<accession>A0A7D3R1B3</accession>
<dbReference type="EMBL" id="MT418680">
    <property type="protein sequence ID" value="QKF93678.1"/>
    <property type="molecule type" value="Genomic_DNA"/>
</dbReference>